<accession>N8WV92</accession>
<organism evidence="1 2">
    <name type="scientific">Acinetobacter guillouiae NIPH 991</name>
    <dbReference type="NCBI Taxonomy" id="1217656"/>
    <lineage>
        <taxon>Bacteria</taxon>
        <taxon>Pseudomonadati</taxon>
        <taxon>Pseudomonadota</taxon>
        <taxon>Gammaproteobacteria</taxon>
        <taxon>Moraxellales</taxon>
        <taxon>Moraxellaceae</taxon>
        <taxon>Acinetobacter</taxon>
    </lineage>
</organism>
<dbReference type="Proteomes" id="UP000013148">
    <property type="component" value="Unassembled WGS sequence"/>
</dbReference>
<proteinExistence type="predicted"/>
<comment type="caution">
    <text evidence="1">The sequence shown here is derived from an EMBL/GenBank/DDBJ whole genome shotgun (WGS) entry which is preliminary data.</text>
</comment>
<name>N8WV92_ACIGI</name>
<dbReference type="AlphaFoldDB" id="N8WV92"/>
<dbReference type="EMBL" id="APPJ01000012">
    <property type="protein sequence ID" value="ENV15901.1"/>
    <property type="molecule type" value="Genomic_DNA"/>
</dbReference>
<evidence type="ECO:0000313" key="1">
    <source>
        <dbReference type="EMBL" id="ENV15901.1"/>
    </source>
</evidence>
<gene>
    <name evidence="1" type="ORF">F964_02836</name>
</gene>
<keyword evidence="2" id="KW-1185">Reference proteome</keyword>
<protein>
    <submittedName>
        <fullName evidence="1">Uncharacterized protein</fullName>
    </submittedName>
</protein>
<reference evidence="1 2" key="1">
    <citation type="submission" date="2013-02" db="EMBL/GenBank/DDBJ databases">
        <title>The Genome Sequence of Acinetobacter guillouiae NIPH 991.</title>
        <authorList>
            <consortium name="The Broad Institute Genome Sequencing Platform"/>
            <consortium name="The Broad Institute Genome Sequencing Center for Infectious Disease"/>
            <person name="Cerqueira G."/>
            <person name="Feldgarden M."/>
            <person name="Courvalin P."/>
            <person name="Perichon B."/>
            <person name="Grillot-Courvalin C."/>
            <person name="Clermont D."/>
            <person name="Rocha E."/>
            <person name="Yoon E.-J."/>
            <person name="Nemec A."/>
            <person name="Walker B."/>
            <person name="Young S.K."/>
            <person name="Zeng Q."/>
            <person name="Gargeya S."/>
            <person name="Fitzgerald M."/>
            <person name="Haas B."/>
            <person name="Abouelleil A."/>
            <person name="Alvarado L."/>
            <person name="Arachchi H.M."/>
            <person name="Berlin A.M."/>
            <person name="Chapman S.B."/>
            <person name="Dewar J."/>
            <person name="Goldberg J."/>
            <person name="Griggs A."/>
            <person name="Gujja S."/>
            <person name="Hansen M."/>
            <person name="Howarth C."/>
            <person name="Imamovic A."/>
            <person name="Larimer J."/>
            <person name="McCowan C."/>
            <person name="Murphy C."/>
            <person name="Neiman D."/>
            <person name="Pearson M."/>
            <person name="Priest M."/>
            <person name="Roberts A."/>
            <person name="Saif S."/>
            <person name="Shea T."/>
            <person name="Sisk P."/>
            <person name="Sykes S."/>
            <person name="Wortman J."/>
            <person name="Nusbaum C."/>
            <person name="Birren B."/>
        </authorList>
    </citation>
    <scope>NUCLEOTIDE SEQUENCE [LARGE SCALE GENOMIC DNA]</scope>
    <source>
        <strain evidence="1 2">NIPH 991</strain>
    </source>
</reference>
<dbReference type="HOGENOM" id="CLU_217791_0_0_6"/>
<evidence type="ECO:0000313" key="2">
    <source>
        <dbReference type="Proteomes" id="UP000013148"/>
    </source>
</evidence>
<sequence>MFQKIRKLLCIHSFEYEIGHNIVVKECRKCGAHH</sequence>